<feature type="transmembrane region" description="Helical" evidence="13">
    <location>
        <begin position="54"/>
        <end position="75"/>
    </location>
</feature>
<gene>
    <name evidence="16" type="ORF">RM425_04350</name>
</gene>
<evidence type="ECO:0000256" key="12">
    <source>
        <dbReference type="ARBA" id="ARBA00034030"/>
    </source>
</evidence>
<proteinExistence type="inferred from homology"/>
<name>A0ABU2K4J0_9ACTN</name>
<comment type="catalytic activity">
    <reaction evidence="12">
        <text>Adds an alpha-D-arabinofuranosyl group from trans,octacis-decaprenylphospho-beta-D-arabinofuranose at the 5-O-position of the eighth, tenth and twelfth galactofuranose unit of the galactofuranan chain of [beta-D-galactofuranosyl-(1-&gt;5)-beta-D-galactofuranosyl-(1-&gt;6)]14-beta-D-galactofuranosyl-(1-&gt;5)-beta-D-galactofuranosyl-(1-&gt;4)-alpha-L-rhamnopyranosyl-(1-&gt;3)-N-acetyl-alpha-D-glucosaminyl-diphospho-trans,octacis-decaprenol.</text>
        <dbReference type="EC" id="2.4.2.46"/>
    </reaction>
</comment>
<evidence type="ECO:0000259" key="15">
    <source>
        <dbReference type="Pfam" id="PF12250"/>
    </source>
</evidence>
<keyword evidence="8 13" id="KW-0812">Transmembrane</keyword>
<evidence type="ECO:0000256" key="3">
    <source>
        <dbReference type="ARBA" id="ARBA00009655"/>
    </source>
</evidence>
<feature type="transmembrane region" description="Helical" evidence="13">
    <location>
        <begin position="369"/>
        <end position="387"/>
    </location>
</feature>
<evidence type="ECO:0000256" key="7">
    <source>
        <dbReference type="ARBA" id="ARBA00022679"/>
    </source>
</evidence>
<dbReference type="InterPro" id="IPR020963">
    <property type="entry name" value="ArabinofuranosylTrfase_AftA_N"/>
</dbReference>
<sequence length="634" mass="66204">MARAVSGGDEGQALVVPWRQMPLLAVVAVAVTGAVQAAIAATDLPATSNVPAAAITWSVVIGSAVVLAGALVGRLPSWVRSVLVAAGLTGTATAVLALPLHGTAYYFGGLVSDQQFRVQYLTRLTDSPALSDMNYADLPPFYPAGWFWLGGRIAAAAGVDPWVAYKPIAVATVALMPVVVWCVWSRLIGGRTAVAIAAVTLVAGVALSATEPYSWPAAALLPPAAVAFAQVVAAPRAATGRLLAVGVFVGAAGSSYTLYGFFAALLVVVLAALAVVSARADRSAVLRRALRDGGIVAAVGLVVALPAWAPFLLEALRSGVGPNAAARFLPADSARLPDVLGADPWRLLLTLGVLGLVARICASWGRRPGVLAALGVTVACAYAWYAASTLALAGGTTLLAFRMESILVLGLATAGVLVLAELAPPAAAQAARRGWPARRVAVAGGLLTALAATQVLTDRIGDLDEGVEAAWTTPYPSGANARGEVDRGREEGWSDELAAAIDRRTGERPRDTVVLTTNYSMLSFHPYRGFQQITRHYANPLADYEERAEFVAELARSGSTAELLSRLDDAPWAPPTAFVFRIEDDGLHLRLSRDTFPAAPNVEFYDVVFPAELFDGPEFDSVVVGEYLVAVRRT</sequence>
<evidence type="ECO:0000256" key="6">
    <source>
        <dbReference type="ARBA" id="ARBA00022475"/>
    </source>
</evidence>
<evidence type="ECO:0000256" key="9">
    <source>
        <dbReference type="ARBA" id="ARBA00022989"/>
    </source>
</evidence>
<evidence type="ECO:0000256" key="13">
    <source>
        <dbReference type="SAM" id="Phobius"/>
    </source>
</evidence>
<feature type="transmembrane region" description="Helical" evidence="13">
    <location>
        <begin position="256"/>
        <end position="277"/>
    </location>
</feature>
<reference evidence="17" key="1">
    <citation type="submission" date="2023-07" db="EMBL/GenBank/DDBJ databases">
        <title>30 novel species of actinomycetes from the DSMZ collection.</title>
        <authorList>
            <person name="Nouioui I."/>
        </authorList>
    </citation>
    <scope>NUCLEOTIDE SEQUENCE [LARGE SCALE GENOMIC DNA]</scope>
    <source>
        <strain evidence="17">DSM 46792</strain>
    </source>
</reference>
<protein>
    <recommendedName>
        <fullName evidence="5">Galactan 5-O-arabinofuranosyltransferase</fullName>
        <ecNumber evidence="4">2.4.2.46</ecNumber>
    </recommendedName>
    <alternativeName>
        <fullName evidence="11">Arabinofuranosyltransferase AftA</fullName>
    </alternativeName>
</protein>
<feature type="transmembrane region" description="Helical" evidence="13">
    <location>
        <begin position="399"/>
        <end position="423"/>
    </location>
</feature>
<evidence type="ECO:0000313" key="16">
    <source>
        <dbReference type="EMBL" id="MDT0275123.1"/>
    </source>
</evidence>
<feature type="domain" description="Arabinofuranosyltransferase AftA N-terminal" evidence="15">
    <location>
        <begin position="24"/>
        <end position="443"/>
    </location>
</feature>
<evidence type="ECO:0000256" key="10">
    <source>
        <dbReference type="ARBA" id="ARBA00023136"/>
    </source>
</evidence>
<evidence type="ECO:0000256" key="5">
    <source>
        <dbReference type="ARBA" id="ARBA00020482"/>
    </source>
</evidence>
<keyword evidence="7" id="KW-0808">Transferase</keyword>
<dbReference type="EMBL" id="JAVREI010000001">
    <property type="protein sequence ID" value="MDT0275123.1"/>
    <property type="molecule type" value="Genomic_DNA"/>
</dbReference>
<feature type="transmembrane region" description="Helical" evidence="13">
    <location>
        <begin position="168"/>
        <end position="185"/>
    </location>
</feature>
<evidence type="ECO:0000256" key="1">
    <source>
        <dbReference type="ARBA" id="ARBA00004651"/>
    </source>
</evidence>
<dbReference type="InterPro" id="IPR020959">
    <property type="entry name" value="ArabinofuranosylTrfase_AftA_C"/>
</dbReference>
<comment type="subcellular location">
    <subcellularLocation>
        <location evidence="1">Cell membrane</location>
        <topology evidence="1">Multi-pass membrane protein</topology>
    </subcellularLocation>
</comment>
<feature type="transmembrane region" description="Helical" evidence="13">
    <location>
        <begin position="82"/>
        <end position="107"/>
    </location>
</feature>
<comment type="caution">
    <text evidence="16">The sequence shown here is derived from an EMBL/GenBank/DDBJ whole genome shotgun (WGS) entry which is preliminary data.</text>
</comment>
<dbReference type="RefSeq" id="WP_311343934.1">
    <property type="nucleotide sequence ID" value="NZ_JAVREI010000001.1"/>
</dbReference>
<comment type="similarity">
    <text evidence="3">Belongs to the glycosyltransferase 85 family.</text>
</comment>
<keyword evidence="6" id="KW-1003">Cell membrane</keyword>
<evidence type="ECO:0000256" key="8">
    <source>
        <dbReference type="ARBA" id="ARBA00022692"/>
    </source>
</evidence>
<dbReference type="EC" id="2.4.2.46" evidence="4"/>
<evidence type="ECO:0000256" key="11">
    <source>
        <dbReference type="ARBA" id="ARBA00033184"/>
    </source>
</evidence>
<organism evidence="16 17">
    <name type="scientific">Blastococcus goldschmidtiae</name>
    <dbReference type="NCBI Taxonomy" id="3075546"/>
    <lineage>
        <taxon>Bacteria</taxon>
        <taxon>Bacillati</taxon>
        <taxon>Actinomycetota</taxon>
        <taxon>Actinomycetes</taxon>
        <taxon>Geodermatophilales</taxon>
        <taxon>Geodermatophilaceae</taxon>
        <taxon>Blastococcus</taxon>
    </lineage>
</organism>
<evidence type="ECO:0000256" key="2">
    <source>
        <dbReference type="ARBA" id="ARBA00004776"/>
    </source>
</evidence>
<evidence type="ECO:0000259" key="14">
    <source>
        <dbReference type="Pfam" id="PF12249"/>
    </source>
</evidence>
<keyword evidence="10 13" id="KW-0472">Membrane</keyword>
<dbReference type="Pfam" id="PF12249">
    <property type="entry name" value="AftA_C"/>
    <property type="match status" value="1"/>
</dbReference>
<dbReference type="Proteomes" id="UP001183222">
    <property type="component" value="Unassembled WGS sequence"/>
</dbReference>
<keyword evidence="17" id="KW-1185">Reference proteome</keyword>
<feature type="transmembrane region" description="Helical" evidence="13">
    <location>
        <begin position="345"/>
        <end position="362"/>
    </location>
</feature>
<feature type="transmembrane region" description="Helical" evidence="13">
    <location>
        <begin position="192"/>
        <end position="210"/>
    </location>
</feature>
<dbReference type="Pfam" id="PF12250">
    <property type="entry name" value="AftA_N"/>
    <property type="match status" value="1"/>
</dbReference>
<keyword evidence="9 13" id="KW-1133">Transmembrane helix</keyword>
<feature type="transmembrane region" description="Helical" evidence="13">
    <location>
        <begin position="21"/>
        <end position="42"/>
    </location>
</feature>
<feature type="transmembrane region" description="Helical" evidence="13">
    <location>
        <begin position="289"/>
        <end position="309"/>
    </location>
</feature>
<feature type="domain" description="Arabinofuranosyltransferase AftA C-terminal" evidence="14">
    <location>
        <begin position="465"/>
        <end position="632"/>
    </location>
</feature>
<comment type="pathway">
    <text evidence="2">Cell wall biogenesis; cell wall polysaccharide biosynthesis.</text>
</comment>
<accession>A0ABU2K4J0</accession>
<evidence type="ECO:0000313" key="17">
    <source>
        <dbReference type="Proteomes" id="UP001183222"/>
    </source>
</evidence>
<evidence type="ECO:0000256" key="4">
    <source>
        <dbReference type="ARBA" id="ARBA00012037"/>
    </source>
</evidence>